<keyword evidence="3 10" id="KW-0808">Transferase</keyword>
<dbReference type="InterPro" id="IPR051161">
    <property type="entry name" value="Mannose-6P_isomerase_type2"/>
</dbReference>
<feature type="domain" description="Nucleotidyl transferase" evidence="8">
    <location>
        <begin position="4"/>
        <end position="287"/>
    </location>
</feature>
<dbReference type="KEGG" id="ruv:EC9_13860"/>
<evidence type="ECO:0000256" key="1">
    <source>
        <dbReference type="ARBA" id="ARBA00006115"/>
    </source>
</evidence>
<dbReference type="Gene3D" id="3.90.550.10">
    <property type="entry name" value="Spore Coat Polysaccharide Biosynthesis Protein SpsA, Chain A"/>
    <property type="match status" value="1"/>
</dbReference>
<evidence type="ECO:0000256" key="2">
    <source>
        <dbReference type="ARBA" id="ARBA00012387"/>
    </source>
</evidence>
<sequence>MLHAVIMAGGSGTRFWPASRRLMPKQMLTLVGDQTMMQATVDRLNGLVPADQIRVITNAALVDKIAEQLPALPSQNIVGEPCKRDTAPCVGLAAAMVAKQDPDGIMAMLPADHVISSNDQFQAALRRGVDLIEQDPQRIVTFGITPSYPAESFGYIERSEPIDSDSPAAYSVARFREKPNRATAEEYLASGSFYWNSGIFLWRASTILDALKQHQPAMYEHIMAISDAIGTDQFPQVLQERFTAIEGISIDFAVMEKHEPIVVIEAPFSWDDVGSWQSLARMNPSDADGNTVLGKHLGIDTSGTIIRSEGGHTIVTIGVEDLIVVQTKDATLVAPKAAEERVREVVRQLTEQGLDELL</sequence>
<keyword evidence="6" id="KW-0342">GTP-binding</keyword>
<dbReference type="GO" id="GO:0009298">
    <property type="term" value="P:GDP-mannose biosynthetic process"/>
    <property type="evidence" value="ECO:0007669"/>
    <property type="project" value="TreeGrafter"/>
</dbReference>
<dbReference type="FunFam" id="3.90.550.10:FF:000046">
    <property type="entry name" value="Mannose-1-phosphate guanylyltransferase (GDP)"/>
    <property type="match status" value="1"/>
</dbReference>
<evidence type="ECO:0000256" key="3">
    <source>
        <dbReference type="ARBA" id="ARBA00022679"/>
    </source>
</evidence>
<organism evidence="10 11">
    <name type="scientific">Rosistilla ulvae</name>
    <dbReference type="NCBI Taxonomy" id="1930277"/>
    <lineage>
        <taxon>Bacteria</taxon>
        <taxon>Pseudomonadati</taxon>
        <taxon>Planctomycetota</taxon>
        <taxon>Planctomycetia</taxon>
        <taxon>Pirellulales</taxon>
        <taxon>Pirellulaceae</taxon>
        <taxon>Rosistilla</taxon>
    </lineage>
</organism>
<name>A0A517LX59_9BACT</name>
<dbReference type="CDD" id="cd02509">
    <property type="entry name" value="GDP-M1P_Guanylyltransferase"/>
    <property type="match status" value="1"/>
</dbReference>
<proteinExistence type="inferred from homology"/>
<keyword evidence="5" id="KW-0547">Nucleotide-binding</keyword>
<evidence type="ECO:0000313" key="10">
    <source>
        <dbReference type="EMBL" id="QDS87208.1"/>
    </source>
</evidence>
<dbReference type="InterPro" id="IPR049577">
    <property type="entry name" value="GMPP_N"/>
</dbReference>
<dbReference type="Proteomes" id="UP000319557">
    <property type="component" value="Chromosome"/>
</dbReference>
<evidence type="ECO:0000256" key="6">
    <source>
        <dbReference type="ARBA" id="ARBA00023134"/>
    </source>
</evidence>
<dbReference type="OrthoDB" id="9806359at2"/>
<feature type="domain" description="MannoseP isomerase/GMP-like beta-helix" evidence="9">
    <location>
        <begin position="294"/>
        <end position="349"/>
    </location>
</feature>
<protein>
    <recommendedName>
        <fullName evidence="2">mannose-1-phosphate guanylyltransferase</fullName>
        <ecNumber evidence="2">2.7.7.13</ecNumber>
    </recommendedName>
</protein>
<keyword evidence="4 10" id="KW-0548">Nucleotidyltransferase</keyword>
<dbReference type="InterPro" id="IPR054566">
    <property type="entry name" value="ManC/GMP-like_b-helix"/>
</dbReference>
<dbReference type="RefSeq" id="WP_145343404.1">
    <property type="nucleotide sequence ID" value="NZ_CP036261.1"/>
</dbReference>
<evidence type="ECO:0000256" key="5">
    <source>
        <dbReference type="ARBA" id="ARBA00022741"/>
    </source>
</evidence>
<evidence type="ECO:0000313" key="11">
    <source>
        <dbReference type="Proteomes" id="UP000319557"/>
    </source>
</evidence>
<keyword evidence="11" id="KW-1185">Reference proteome</keyword>
<dbReference type="SUPFAM" id="SSF53448">
    <property type="entry name" value="Nucleotide-diphospho-sugar transferases"/>
    <property type="match status" value="1"/>
</dbReference>
<dbReference type="Pfam" id="PF00483">
    <property type="entry name" value="NTP_transferase"/>
    <property type="match status" value="1"/>
</dbReference>
<dbReference type="InterPro" id="IPR005835">
    <property type="entry name" value="NTP_transferase_dom"/>
</dbReference>
<dbReference type="PANTHER" id="PTHR46390">
    <property type="entry name" value="MANNOSE-1-PHOSPHATE GUANYLYLTRANSFERASE"/>
    <property type="match status" value="1"/>
</dbReference>
<comment type="catalytic activity">
    <reaction evidence="7">
        <text>alpha-D-mannose 1-phosphate + GTP + H(+) = GDP-alpha-D-mannose + diphosphate</text>
        <dbReference type="Rhea" id="RHEA:15229"/>
        <dbReference type="ChEBI" id="CHEBI:15378"/>
        <dbReference type="ChEBI" id="CHEBI:33019"/>
        <dbReference type="ChEBI" id="CHEBI:37565"/>
        <dbReference type="ChEBI" id="CHEBI:57527"/>
        <dbReference type="ChEBI" id="CHEBI:58409"/>
        <dbReference type="EC" id="2.7.7.13"/>
    </reaction>
</comment>
<evidence type="ECO:0000256" key="4">
    <source>
        <dbReference type="ARBA" id="ARBA00022695"/>
    </source>
</evidence>
<dbReference type="GO" id="GO:0004475">
    <property type="term" value="F:mannose-1-phosphate guanylyltransferase (GTP) activity"/>
    <property type="evidence" value="ECO:0007669"/>
    <property type="project" value="UniProtKB-EC"/>
</dbReference>
<evidence type="ECO:0000259" key="8">
    <source>
        <dbReference type="Pfam" id="PF00483"/>
    </source>
</evidence>
<gene>
    <name evidence="10" type="primary">manC</name>
    <name evidence="10" type="ORF">EC9_13860</name>
</gene>
<dbReference type="GO" id="GO:0005525">
    <property type="term" value="F:GTP binding"/>
    <property type="evidence" value="ECO:0007669"/>
    <property type="project" value="UniProtKB-KW"/>
</dbReference>
<dbReference type="PANTHER" id="PTHR46390:SF1">
    <property type="entry name" value="MANNOSE-1-PHOSPHATE GUANYLYLTRANSFERASE"/>
    <property type="match status" value="1"/>
</dbReference>
<dbReference type="EC" id="2.7.7.13" evidence="2"/>
<dbReference type="AlphaFoldDB" id="A0A517LX59"/>
<accession>A0A517LX59</accession>
<dbReference type="InterPro" id="IPR029044">
    <property type="entry name" value="Nucleotide-diphossugar_trans"/>
</dbReference>
<evidence type="ECO:0000259" key="9">
    <source>
        <dbReference type="Pfam" id="PF22640"/>
    </source>
</evidence>
<dbReference type="EMBL" id="CP036261">
    <property type="protein sequence ID" value="QDS87208.1"/>
    <property type="molecule type" value="Genomic_DNA"/>
</dbReference>
<comment type="similarity">
    <text evidence="1">Belongs to the mannose-6-phosphate isomerase type 2 family.</text>
</comment>
<reference evidence="10 11" key="1">
    <citation type="submission" date="2019-02" db="EMBL/GenBank/DDBJ databases">
        <title>Deep-cultivation of Planctomycetes and their phenomic and genomic characterization uncovers novel biology.</title>
        <authorList>
            <person name="Wiegand S."/>
            <person name="Jogler M."/>
            <person name="Boedeker C."/>
            <person name="Pinto D."/>
            <person name="Vollmers J."/>
            <person name="Rivas-Marin E."/>
            <person name="Kohn T."/>
            <person name="Peeters S.H."/>
            <person name="Heuer A."/>
            <person name="Rast P."/>
            <person name="Oberbeckmann S."/>
            <person name="Bunk B."/>
            <person name="Jeske O."/>
            <person name="Meyerdierks A."/>
            <person name="Storesund J.E."/>
            <person name="Kallscheuer N."/>
            <person name="Luecker S."/>
            <person name="Lage O.M."/>
            <person name="Pohl T."/>
            <person name="Merkel B.J."/>
            <person name="Hornburger P."/>
            <person name="Mueller R.-W."/>
            <person name="Bruemmer F."/>
            <person name="Labrenz M."/>
            <person name="Spormann A.M."/>
            <person name="Op den Camp H."/>
            <person name="Overmann J."/>
            <person name="Amann R."/>
            <person name="Jetten M.S.M."/>
            <person name="Mascher T."/>
            <person name="Medema M.H."/>
            <person name="Devos D.P."/>
            <person name="Kaster A.-K."/>
            <person name="Ovreas L."/>
            <person name="Rohde M."/>
            <person name="Galperin M.Y."/>
            <person name="Jogler C."/>
        </authorList>
    </citation>
    <scope>NUCLEOTIDE SEQUENCE [LARGE SCALE GENOMIC DNA]</scope>
    <source>
        <strain evidence="10 11">EC9</strain>
    </source>
</reference>
<dbReference type="Pfam" id="PF22640">
    <property type="entry name" value="ManC_GMP_beta-helix"/>
    <property type="match status" value="1"/>
</dbReference>
<dbReference type="SUPFAM" id="SSF159283">
    <property type="entry name" value="Guanosine diphospho-D-mannose pyrophosphorylase/mannose-6-phosphate isomerase linker domain"/>
    <property type="match status" value="1"/>
</dbReference>
<evidence type="ECO:0000256" key="7">
    <source>
        <dbReference type="ARBA" id="ARBA00047343"/>
    </source>
</evidence>